<evidence type="ECO:0000313" key="1">
    <source>
        <dbReference type="EMBL" id="PRP72814.1"/>
    </source>
</evidence>
<dbReference type="InParanoid" id="A0A2P6MM90"/>
<accession>A0A2P6MM90</accession>
<dbReference type="EMBL" id="MDYQ01000810">
    <property type="protein sequence ID" value="PRP72814.1"/>
    <property type="molecule type" value="Genomic_DNA"/>
</dbReference>
<reference evidence="1 2" key="1">
    <citation type="journal article" date="2018" name="Genome Biol. Evol.">
        <title>Multiple Roots of Fruiting Body Formation in Amoebozoa.</title>
        <authorList>
            <person name="Hillmann F."/>
            <person name="Forbes G."/>
            <person name="Novohradska S."/>
            <person name="Ferling I."/>
            <person name="Riege K."/>
            <person name="Groth M."/>
            <person name="Westermann M."/>
            <person name="Marz M."/>
            <person name="Spaller T."/>
            <person name="Winckler T."/>
            <person name="Schaap P."/>
            <person name="Glockner G."/>
        </authorList>
    </citation>
    <scope>NUCLEOTIDE SEQUENCE [LARGE SCALE GENOMIC DNA]</scope>
    <source>
        <strain evidence="1 2">Jena</strain>
    </source>
</reference>
<comment type="caution">
    <text evidence="1">The sequence shown here is derived from an EMBL/GenBank/DDBJ whole genome shotgun (WGS) entry which is preliminary data.</text>
</comment>
<dbReference type="AlphaFoldDB" id="A0A2P6MM90"/>
<sequence>MFRADTKRNTTHKAHPHTPVSHATVARLLSFRMQCFPPGLYKACSGHIKAYKCFAENLQTDHRKRAFSV</sequence>
<evidence type="ECO:0000313" key="2">
    <source>
        <dbReference type="Proteomes" id="UP000241769"/>
    </source>
</evidence>
<feature type="non-terminal residue" evidence="1">
    <location>
        <position position="69"/>
    </location>
</feature>
<keyword evidence="2" id="KW-1185">Reference proteome</keyword>
<organism evidence="1 2">
    <name type="scientific">Planoprotostelium fungivorum</name>
    <dbReference type="NCBI Taxonomy" id="1890364"/>
    <lineage>
        <taxon>Eukaryota</taxon>
        <taxon>Amoebozoa</taxon>
        <taxon>Evosea</taxon>
        <taxon>Variosea</taxon>
        <taxon>Cavosteliida</taxon>
        <taxon>Cavosteliaceae</taxon>
        <taxon>Planoprotostelium</taxon>
    </lineage>
</organism>
<protein>
    <submittedName>
        <fullName evidence="1">Uncharacterized protein</fullName>
    </submittedName>
</protein>
<name>A0A2P6MM90_9EUKA</name>
<proteinExistence type="predicted"/>
<gene>
    <name evidence="1" type="ORF">PROFUN_17144</name>
</gene>
<dbReference type="Proteomes" id="UP000241769">
    <property type="component" value="Unassembled WGS sequence"/>
</dbReference>